<reference evidence="2 3" key="1">
    <citation type="submission" date="2018-02" db="EMBL/GenBank/DDBJ databases">
        <title>Genome sequences of Apibacter spp., gut symbionts of Asian honey bees.</title>
        <authorList>
            <person name="Kwong W.K."/>
            <person name="Steele M.I."/>
            <person name="Moran N.A."/>
        </authorList>
    </citation>
    <scope>NUCLEOTIDE SEQUENCE [LARGE SCALE GENOMIC DNA]</scope>
    <source>
        <strain evidence="3">wkB301</strain>
    </source>
</reference>
<dbReference type="OrthoDB" id="9815897at2"/>
<feature type="transmembrane region" description="Helical" evidence="1">
    <location>
        <begin position="5"/>
        <end position="23"/>
    </location>
</feature>
<sequence>MKRIWVWSFLIMVSSIVLIFYYSTDPVHTHSGVPCTFKIVTGYNCSGCGGQRALHLLLHGEFLQALRYNFLIIFFPFFIYLLYVVIKVYILKENNHIPKFMFSNDLGTMVLVIVILFTILRNIPYKPFIYLAPPP</sequence>
<organism evidence="2 3">
    <name type="scientific">Apibacter adventoris</name>
    <dbReference type="NCBI Taxonomy" id="1679466"/>
    <lineage>
        <taxon>Bacteria</taxon>
        <taxon>Pseudomonadati</taxon>
        <taxon>Bacteroidota</taxon>
        <taxon>Flavobacteriia</taxon>
        <taxon>Flavobacteriales</taxon>
        <taxon>Weeksellaceae</taxon>
        <taxon>Apibacter</taxon>
    </lineage>
</organism>
<evidence type="ECO:0000313" key="3">
    <source>
        <dbReference type="Proteomes" id="UP000238042"/>
    </source>
</evidence>
<dbReference type="RefSeq" id="WP_105246454.1">
    <property type="nucleotide sequence ID" value="NZ_PSZM01000034.1"/>
</dbReference>
<feature type="transmembrane region" description="Helical" evidence="1">
    <location>
        <begin position="102"/>
        <end position="120"/>
    </location>
</feature>
<dbReference type="Pfam" id="PF10825">
    <property type="entry name" value="DUF2752"/>
    <property type="match status" value="1"/>
</dbReference>
<dbReference type="EMBL" id="PSZM01000034">
    <property type="protein sequence ID" value="PQL93458.1"/>
    <property type="molecule type" value="Genomic_DNA"/>
</dbReference>
<comment type="caution">
    <text evidence="2">The sequence shown here is derived from an EMBL/GenBank/DDBJ whole genome shotgun (WGS) entry which is preliminary data.</text>
</comment>
<accession>A0A2S8AEB7</accession>
<proteinExistence type="predicted"/>
<dbReference type="AlphaFoldDB" id="A0A2S8AEB7"/>
<evidence type="ECO:0000313" key="2">
    <source>
        <dbReference type="EMBL" id="PQL93458.1"/>
    </source>
</evidence>
<feature type="transmembrane region" description="Helical" evidence="1">
    <location>
        <begin position="68"/>
        <end position="90"/>
    </location>
</feature>
<dbReference type="Proteomes" id="UP000238042">
    <property type="component" value="Unassembled WGS sequence"/>
</dbReference>
<name>A0A2S8AEB7_9FLAO</name>
<keyword evidence="1" id="KW-0472">Membrane</keyword>
<keyword evidence="1" id="KW-1133">Transmembrane helix</keyword>
<protein>
    <submittedName>
        <fullName evidence="2">DUF2752 domain-containing protein</fullName>
    </submittedName>
</protein>
<evidence type="ECO:0000256" key="1">
    <source>
        <dbReference type="SAM" id="Phobius"/>
    </source>
</evidence>
<keyword evidence="1" id="KW-0812">Transmembrane</keyword>
<keyword evidence="3" id="KW-1185">Reference proteome</keyword>
<gene>
    <name evidence="2" type="ORF">C4S77_04760</name>
</gene>
<dbReference type="InterPro" id="IPR021215">
    <property type="entry name" value="DUF2752"/>
</dbReference>